<sequence>MTRAGRWCNGSTPPPVGGDPGSNPVASAKESASDTVCGFLFAVLAQWSVLQSSKLMMRVRFPYTARYDSMPVGSSRRGSHDHAGRVRWFTPPFVRRTREYRQRPSSYGWMMRTALCRKGWCESDKAYPPSAGKVSWNAGDRVSCQPTHRMWERSRGAWRFSPCDPCHASCCSMRVHRKHECRIRHEWSNPQWTARAYPCGLPAHAFVAQPVEAMRQGRIQSGFESRRKHWRKCGRQRRPYGS</sequence>
<accession>A0A4R0UJ96</accession>
<dbReference type="AlphaFoldDB" id="A0A4R0UJ96"/>
<proteinExistence type="predicted"/>
<name>A0A4R0UJ96_BIFLL</name>
<feature type="region of interest" description="Disordered" evidence="1">
    <location>
        <begin position="1"/>
        <end position="28"/>
    </location>
</feature>
<evidence type="ECO:0000313" key="3">
    <source>
        <dbReference type="Proteomes" id="UP000292932"/>
    </source>
</evidence>
<organism evidence="2 3">
    <name type="scientific">Bifidobacterium longum subsp. longum</name>
    <dbReference type="NCBI Taxonomy" id="1679"/>
    <lineage>
        <taxon>Bacteria</taxon>
        <taxon>Bacillati</taxon>
        <taxon>Actinomycetota</taxon>
        <taxon>Actinomycetes</taxon>
        <taxon>Bifidobacteriales</taxon>
        <taxon>Bifidobacteriaceae</taxon>
        <taxon>Bifidobacterium</taxon>
    </lineage>
</organism>
<comment type="caution">
    <text evidence="2">The sequence shown here is derived from an EMBL/GenBank/DDBJ whole genome shotgun (WGS) entry which is preliminary data.</text>
</comment>
<gene>
    <name evidence="2" type="ORF">MCC10096_0987</name>
</gene>
<protein>
    <submittedName>
        <fullName evidence="2">Uncharacterized protein</fullName>
    </submittedName>
</protein>
<dbReference type="EMBL" id="SHSP01000011">
    <property type="protein sequence ID" value="TCF32196.1"/>
    <property type="molecule type" value="Genomic_DNA"/>
</dbReference>
<feature type="region of interest" description="Disordered" evidence="1">
    <location>
        <begin position="223"/>
        <end position="242"/>
    </location>
</feature>
<evidence type="ECO:0000313" key="2">
    <source>
        <dbReference type="EMBL" id="TCF32196.1"/>
    </source>
</evidence>
<reference evidence="2 3" key="1">
    <citation type="journal article" date="2018" name="Sci. Rep.">
        <title>Genomic diversity and distribution of Bifidobacterium longum subsp. longum across the human lifespan.</title>
        <authorList>
            <person name="Odamaki T."/>
            <person name="Bottacini F."/>
            <person name="Kato K."/>
            <person name="Mitsuyama E."/>
            <person name="Yoshida K."/>
            <person name="Horigome A."/>
            <person name="Xiao J.Z."/>
            <person name="van Sinderen D."/>
        </authorList>
    </citation>
    <scope>NUCLEOTIDE SEQUENCE [LARGE SCALE GENOMIC DNA]</scope>
    <source>
        <strain evidence="2 3">MCC10096</strain>
    </source>
</reference>
<evidence type="ECO:0000256" key="1">
    <source>
        <dbReference type="SAM" id="MobiDB-lite"/>
    </source>
</evidence>
<feature type="compositionally biased region" description="Basic residues" evidence="1">
    <location>
        <begin position="226"/>
        <end position="242"/>
    </location>
</feature>
<dbReference type="Proteomes" id="UP000292932">
    <property type="component" value="Unassembled WGS sequence"/>
</dbReference>